<dbReference type="InterPro" id="IPR043502">
    <property type="entry name" value="DNA/RNA_pol_sf"/>
</dbReference>
<reference evidence="3" key="1">
    <citation type="journal article" date="2019" name="Sci. Rep.">
        <title>Draft genome of Tanacetum cinerariifolium, the natural source of mosquito coil.</title>
        <authorList>
            <person name="Yamashiro T."/>
            <person name="Shiraishi A."/>
            <person name="Satake H."/>
            <person name="Nakayama K."/>
        </authorList>
    </citation>
    <scope>NUCLEOTIDE SEQUENCE</scope>
</reference>
<protein>
    <submittedName>
        <fullName evidence="3">Retrotransposon-related protein</fullName>
    </submittedName>
</protein>
<feature type="domain" description="Reverse transcriptase/retrotransposon-derived protein RNase H-like" evidence="1">
    <location>
        <begin position="67"/>
        <end position="154"/>
    </location>
</feature>
<dbReference type="InterPro" id="IPR056924">
    <property type="entry name" value="SH3_Tf2-1"/>
</dbReference>
<comment type="caution">
    <text evidence="3">The sequence shown here is derived from an EMBL/GenBank/DDBJ whole genome shotgun (WGS) entry which is preliminary data.</text>
</comment>
<dbReference type="Pfam" id="PF24626">
    <property type="entry name" value="SH3_Tf2-1"/>
    <property type="match status" value="1"/>
</dbReference>
<name>A0A699KWN3_TANCI</name>
<dbReference type="EMBL" id="BKCJ010543727">
    <property type="protein sequence ID" value="GFB06151.1"/>
    <property type="molecule type" value="Genomic_DNA"/>
</dbReference>
<dbReference type="Pfam" id="PF17919">
    <property type="entry name" value="RT_RNaseH_2"/>
    <property type="match status" value="1"/>
</dbReference>
<sequence>MSLMLCNEKIDVVQSWPIPSNVKEVRDFLGLTGYYRHFVQNYGLIARPLTALIKKNGFVLSNEAFSVFITSKQALLSTLVLWLPDFSKTFVVECDASSSEVGVVLSQEEHPVAYFRKGFSPSSWFKPTYDQELLGLVLIIQKWSHYLLGSNFLILYDQDPPSLLPYVMGETKNIELEQLLIDRDDMFTLFRFNLMKVQDRMRNQANSKCQELSPRFFSPYRGKRIIGPIAYELELPDDAKIHQVFYISMLKPVYGSFFPDLVAPLPIPKDWEIDIQSASIVDHR</sequence>
<dbReference type="PANTHER" id="PTHR33064:SF37">
    <property type="entry name" value="RIBONUCLEASE H"/>
    <property type="match status" value="1"/>
</dbReference>
<dbReference type="PANTHER" id="PTHR33064">
    <property type="entry name" value="POL PROTEIN"/>
    <property type="match status" value="1"/>
</dbReference>
<dbReference type="Gene3D" id="3.30.70.270">
    <property type="match status" value="1"/>
</dbReference>
<dbReference type="InterPro" id="IPR043128">
    <property type="entry name" value="Rev_trsase/Diguanyl_cyclase"/>
</dbReference>
<gene>
    <name evidence="3" type="ORF">Tci_678122</name>
</gene>
<feature type="domain" description="Tf2-1-like SH3-like" evidence="2">
    <location>
        <begin position="202"/>
        <end position="253"/>
    </location>
</feature>
<organism evidence="3">
    <name type="scientific">Tanacetum cinerariifolium</name>
    <name type="common">Dalmatian daisy</name>
    <name type="synonym">Chrysanthemum cinerariifolium</name>
    <dbReference type="NCBI Taxonomy" id="118510"/>
    <lineage>
        <taxon>Eukaryota</taxon>
        <taxon>Viridiplantae</taxon>
        <taxon>Streptophyta</taxon>
        <taxon>Embryophyta</taxon>
        <taxon>Tracheophyta</taxon>
        <taxon>Spermatophyta</taxon>
        <taxon>Magnoliopsida</taxon>
        <taxon>eudicotyledons</taxon>
        <taxon>Gunneridae</taxon>
        <taxon>Pentapetalae</taxon>
        <taxon>asterids</taxon>
        <taxon>campanulids</taxon>
        <taxon>Asterales</taxon>
        <taxon>Asteraceae</taxon>
        <taxon>Asteroideae</taxon>
        <taxon>Anthemideae</taxon>
        <taxon>Anthemidinae</taxon>
        <taxon>Tanacetum</taxon>
    </lineage>
</organism>
<evidence type="ECO:0000259" key="1">
    <source>
        <dbReference type="Pfam" id="PF17919"/>
    </source>
</evidence>
<evidence type="ECO:0000313" key="3">
    <source>
        <dbReference type="EMBL" id="GFB06151.1"/>
    </source>
</evidence>
<dbReference type="InterPro" id="IPR041577">
    <property type="entry name" value="RT_RNaseH_2"/>
</dbReference>
<dbReference type="AlphaFoldDB" id="A0A699KWN3"/>
<dbReference type="FunFam" id="3.30.70.270:FF:000020">
    <property type="entry name" value="Transposon Tf2-6 polyprotein-like Protein"/>
    <property type="match status" value="1"/>
</dbReference>
<evidence type="ECO:0000259" key="2">
    <source>
        <dbReference type="Pfam" id="PF24626"/>
    </source>
</evidence>
<accession>A0A699KWN3</accession>
<proteinExistence type="predicted"/>
<dbReference type="SUPFAM" id="SSF56672">
    <property type="entry name" value="DNA/RNA polymerases"/>
    <property type="match status" value="1"/>
</dbReference>
<dbReference type="InterPro" id="IPR051320">
    <property type="entry name" value="Viral_Replic_Matur_Polypro"/>
</dbReference>